<dbReference type="EMBL" id="ML220158">
    <property type="protein sequence ID" value="TGZ77166.1"/>
    <property type="molecule type" value="Genomic_DNA"/>
</dbReference>
<accession>A0A4S2MJN1</accession>
<dbReference type="AlphaFoldDB" id="A0A4S2MJN1"/>
<organism evidence="2 3">
    <name type="scientific">Ascodesmis nigricans</name>
    <dbReference type="NCBI Taxonomy" id="341454"/>
    <lineage>
        <taxon>Eukaryota</taxon>
        <taxon>Fungi</taxon>
        <taxon>Dikarya</taxon>
        <taxon>Ascomycota</taxon>
        <taxon>Pezizomycotina</taxon>
        <taxon>Pezizomycetes</taxon>
        <taxon>Pezizales</taxon>
        <taxon>Ascodesmidaceae</taxon>
        <taxon>Ascodesmis</taxon>
    </lineage>
</organism>
<feature type="compositionally biased region" description="Gly residues" evidence="1">
    <location>
        <begin position="114"/>
        <end position="126"/>
    </location>
</feature>
<dbReference type="OrthoDB" id="4586300at2759"/>
<keyword evidence="3" id="KW-1185">Reference proteome</keyword>
<sequence>MSSTTPNDSPPKPTPPPPPSSAPPKPVPTRPDIFTQIRRFSDNQFSTLLHNLIGVPTIISQPNPPKNWILDSDLPVDHPDHPRPRARRSGSDSLVDEMKRIREEEENGRDNGPNGAGGGTGGGGMGIQRTVSSTGAAGGVGSGVEPAKRDITPQLPAPRQESTASSPTQWLTDSFFRPFDSLPESHALWNPATRSPLLSDVCSLHRCNTDTTAAGSQRPDLVALTELDYYEFFERQMAGMRKALDEGTSSLLESIPRGGTGMEAFYEEVRTLRDLDGAVRTKRVQVRRFQDGREERMEREEKGDGKAAPRMGLLAKRPGVGVLRELERSRTTQ</sequence>
<evidence type="ECO:0000313" key="2">
    <source>
        <dbReference type="EMBL" id="TGZ77166.1"/>
    </source>
</evidence>
<feature type="region of interest" description="Disordered" evidence="1">
    <location>
        <begin position="290"/>
        <end position="314"/>
    </location>
</feature>
<reference evidence="2 3" key="1">
    <citation type="submission" date="2019-04" db="EMBL/GenBank/DDBJ databases">
        <title>Comparative genomics and transcriptomics to analyze fruiting body development in filamentous ascomycetes.</title>
        <authorList>
            <consortium name="DOE Joint Genome Institute"/>
            <person name="Lutkenhaus R."/>
            <person name="Traeger S."/>
            <person name="Breuer J."/>
            <person name="Kuo A."/>
            <person name="Lipzen A."/>
            <person name="Pangilinan J."/>
            <person name="Dilworth D."/>
            <person name="Sandor L."/>
            <person name="Poggeler S."/>
            <person name="Barry K."/>
            <person name="Grigoriev I.V."/>
            <person name="Nowrousian M."/>
        </authorList>
    </citation>
    <scope>NUCLEOTIDE SEQUENCE [LARGE SCALE GENOMIC DNA]</scope>
    <source>
        <strain evidence="2 3">CBS 389.68</strain>
    </source>
</reference>
<feature type="compositionally biased region" description="Pro residues" evidence="1">
    <location>
        <begin position="8"/>
        <end position="29"/>
    </location>
</feature>
<protein>
    <submittedName>
        <fullName evidence="2">Uncharacterized protein</fullName>
    </submittedName>
</protein>
<feature type="region of interest" description="Disordered" evidence="1">
    <location>
        <begin position="1"/>
        <end position="31"/>
    </location>
</feature>
<feature type="region of interest" description="Disordered" evidence="1">
    <location>
        <begin position="69"/>
        <end position="169"/>
    </location>
</feature>
<proteinExistence type="predicted"/>
<feature type="compositionally biased region" description="Basic and acidic residues" evidence="1">
    <location>
        <begin position="290"/>
        <end position="307"/>
    </location>
</feature>
<evidence type="ECO:0000313" key="3">
    <source>
        <dbReference type="Proteomes" id="UP000298138"/>
    </source>
</evidence>
<dbReference type="Proteomes" id="UP000298138">
    <property type="component" value="Unassembled WGS sequence"/>
</dbReference>
<evidence type="ECO:0000256" key="1">
    <source>
        <dbReference type="SAM" id="MobiDB-lite"/>
    </source>
</evidence>
<name>A0A4S2MJN1_9PEZI</name>
<feature type="compositionally biased region" description="Polar residues" evidence="1">
    <location>
        <begin position="160"/>
        <end position="169"/>
    </location>
</feature>
<gene>
    <name evidence="2" type="ORF">EX30DRAFT_374892</name>
</gene>
<dbReference type="InParanoid" id="A0A4S2MJN1"/>